<dbReference type="SUPFAM" id="SSF57924">
    <property type="entry name" value="Inhibitor of apoptosis (IAP) repeat"/>
    <property type="match status" value="1"/>
</dbReference>
<dbReference type="InterPro" id="IPR051703">
    <property type="entry name" value="NF-kappa-B_Signaling_Reg"/>
</dbReference>
<keyword evidence="1" id="KW-0269">Exonuclease</keyword>
<keyword evidence="1" id="KW-0378">Hydrolase</keyword>
<dbReference type="RefSeq" id="YP_025138.1">
    <property type="nucleotide sequence ID" value="NC_005905.1"/>
</dbReference>
<dbReference type="SUPFAM" id="SSF52980">
    <property type="entry name" value="Restriction endonuclease-like"/>
    <property type="match status" value="1"/>
</dbReference>
<dbReference type="Gene3D" id="3.90.320.10">
    <property type="match status" value="1"/>
</dbReference>
<keyword evidence="2" id="KW-1185">Reference proteome</keyword>
<dbReference type="EMBL" id="AY430810">
    <property type="protein sequence ID" value="AAQ96408.1"/>
    <property type="molecule type" value="Genomic_DNA"/>
</dbReference>
<dbReference type="PANTHER" id="PTHR46609">
    <property type="entry name" value="EXONUCLEASE, PHAGE-TYPE/RECB, C-TERMINAL DOMAIN-CONTAINING PROTEIN"/>
    <property type="match status" value="1"/>
</dbReference>
<evidence type="ECO:0000313" key="1">
    <source>
        <dbReference type="EMBL" id="AAQ96408.1"/>
    </source>
</evidence>
<dbReference type="GO" id="GO:0004527">
    <property type="term" value="F:exonuclease activity"/>
    <property type="evidence" value="ECO:0007669"/>
    <property type="project" value="UniProtKB-KW"/>
</dbReference>
<dbReference type="InterPro" id="IPR011335">
    <property type="entry name" value="Restrct_endonuc-II-like"/>
</dbReference>
<dbReference type="OrthoDB" id="9306at10239"/>
<gene>
    <name evidence="1" type="primary">alk-exo</name>
</gene>
<evidence type="ECO:0000313" key="2">
    <source>
        <dbReference type="Proteomes" id="UP000243697"/>
    </source>
</evidence>
<dbReference type="Proteomes" id="UP000243697">
    <property type="component" value="Segment"/>
</dbReference>
<protein>
    <submittedName>
        <fullName evidence="1">Alkaline exonuclease</fullName>
    </submittedName>
</protein>
<organism evidence="1 2">
    <name type="scientific">Neodiprion sertifer nucleopolyhedrovirus</name>
    <dbReference type="NCBI Taxonomy" id="111874"/>
    <lineage>
        <taxon>Viruses</taxon>
        <taxon>Viruses incertae sedis</taxon>
        <taxon>Naldaviricetes</taxon>
        <taxon>Lefavirales</taxon>
        <taxon>Baculoviridae</taxon>
        <taxon>Gammabaculovirus</taxon>
        <taxon>Gammabaculovirus nesertiferis</taxon>
    </lineage>
</organism>
<dbReference type="PANTHER" id="PTHR46609:SF8">
    <property type="entry name" value="YQAJ VIRAL RECOMBINASE DOMAIN-CONTAINING PROTEIN"/>
    <property type="match status" value="1"/>
</dbReference>
<dbReference type="KEGG" id="vg:2846287"/>
<reference evidence="1 2" key="1">
    <citation type="journal article" date="2004" name="J. Virol.">
        <title>Sequence analysis of the genome of the Neodiprion sertifer nucleopolyhedrovirus.</title>
        <authorList>
            <person name="Garcia-Maruniak A."/>
            <person name="Maruniak J.E."/>
            <person name="Zanotto P.M."/>
            <person name="Doumbouya A.E."/>
            <person name="Liu J.C."/>
            <person name="Merritt T.M."/>
            <person name="Lanoie J.S."/>
        </authorList>
    </citation>
    <scope>NUCLEOTIDE SEQUENCE [LARGE SCALE GENOMIC DNA]</scope>
</reference>
<accession>Q6JKC9</accession>
<dbReference type="InterPro" id="IPR011604">
    <property type="entry name" value="PDDEXK-like_dom_sf"/>
</dbReference>
<keyword evidence="1" id="KW-0540">Nuclease</keyword>
<dbReference type="GeneID" id="2846287"/>
<sequence>MELSITDINILNKYEFKNWAKCLNRPDKGDLQVIEKNTRTQSNSEWWHKLRDSRITASTGKTNNHVYSNESMKYGLQQESMIHQSCHIIAYLKNIFEMIMKQRVKWYTNVGLFISVNGYYCASPDGLIITEKNDKYVVEIKNPSSYQNVNQDDIIRQYFYKKRDVCVKYTGLKFDVQNKSFYINKKHEHWRQIQRQIYCTGAQGGLYVVGFNNAANFLVVKVVKDVEFCAELCKNELSTIEKIRNKNKYIEYCNYMYEYVRLSTFKHTFIDADILAFLGFYHEHGIVKCIFCKYETNQTCLHDIIQSHMKIDCIVNHNKLCTTSNVPCFNEKHKLYVSFNKRWSTYGFSNEQKQKATNGLFKDNNNDVCFVCGFISTDIDNHFTDCKYKLYFDYKHLLI</sequence>
<name>Q6JKC9_9CBAC</name>
<proteinExistence type="predicted"/>